<dbReference type="RefSeq" id="WP_377855512.1">
    <property type="nucleotide sequence ID" value="NZ_JBHLZU010000018.1"/>
</dbReference>
<reference evidence="1 2" key="1">
    <citation type="submission" date="2024-09" db="EMBL/GenBank/DDBJ databases">
        <authorList>
            <person name="Sun Q."/>
            <person name="Mori K."/>
        </authorList>
    </citation>
    <scope>NUCLEOTIDE SEQUENCE [LARGE SCALE GENOMIC DNA]</scope>
    <source>
        <strain evidence="1 2">TBRC 7907</strain>
    </source>
</reference>
<evidence type="ECO:0000313" key="1">
    <source>
        <dbReference type="EMBL" id="MFB9906729.1"/>
    </source>
</evidence>
<sequence>MTRNGAPGVLARLRDGDRMWVGASGFGDITVPTAVLSANGITGPGKSVRKF</sequence>
<accession>A0ABV6A0R0</accession>
<organism evidence="1 2">
    <name type="scientific">Allokutzneria oryzae</name>
    <dbReference type="NCBI Taxonomy" id="1378989"/>
    <lineage>
        <taxon>Bacteria</taxon>
        <taxon>Bacillati</taxon>
        <taxon>Actinomycetota</taxon>
        <taxon>Actinomycetes</taxon>
        <taxon>Pseudonocardiales</taxon>
        <taxon>Pseudonocardiaceae</taxon>
        <taxon>Allokutzneria</taxon>
    </lineage>
</organism>
<name>A0ABV6A0R0_9PSEU</name>
<evidence type="ECO:0000313" key="2">
    <source>
        <dbReference type="Proteomes" id="UP001589693"/>
    </source>
</evidence>
<gene>
    <name evidence="1" type="ORF">ACFFQA_22575</name>
</gene>
<keyword evidence="2" id="KW-1185">Reference proteome</keyword>
<dbReference type="EMBL" id="JBHLZU010000018">
    <property type="protein sequence ID" value="MFB9906729.1"/>
    <property type="molecule type" value="Genomic_DNA"/>
</dbReference>
<comment type="caution">
    <text evidence="1">The sequence shown here is derived from an EMBL/GenBank/DDBJ whole genome shotgun (WGS) entry which is preliminary data.</text>
</comment>
<protein>
    <submittedName>
        <fullName evidence="1">Uncharacterized protein</fullName>
    </submittedName>
</protein>
<proteinExistence type="predicted"/>
<dbReference type="Proteomes" id="UP001589693">
    <property type="component" value="Unassembled WGS sequence"/>
</dbReference>